<dbReference type="AlphaFoldDB" id="A0A9E8CSZ2"/>
<protein>
    <submittedName>
        <fullName evidence="2">Uncharacterized protein</fullName>
    </submittedName>
</protein>
<accession>A0A9E8CSZ2</accession>
<sequence length="107" mass="11984">MFTVDPSRLASIVAQSDAARISTQTANDALRRSRSDLRVAEQNLADAEHRRDRVRAEELKTFVERAREEFARAQAEHDRLSKAARNLGGVARACTDHADEAGIRIRN</sequence>
<reference evidence="2" key="1">
    <citation type="submission" date="2022-08" db="EMBL/GenBank/DDBJ databases">
        <title>Complete Genome Sequences of 2 Bosea sp. soil isolates.</title>
        <authorList>
            <person name="Alvarez Arevalo M."/>
            <person name="Sterndorff E.B."/>
            <person name="Faurdal D."/>
            <person name="Joergensen T.S."/>
            <person name="Weber T."/>
        </authorList>
    </citation>
    <scope>NUCLEOTIDE SEQUENCE</scope>
    <source>
        <strain evidence="2">NBC_00436</strain>
    </source>
</reference>
<evidence type="ECO:0000256" key="1">
    <source>
        <dbReference type="SAM" id="Coils"/>
    </source>
</evidence>
<dbReference type="EMBL" id="CP102774">
    <property type="protein sequence ID" value="UZF87986.1"/>
    <property type="molecule type" value="Genomic_DNA"/>
</dbReference>
<feature type="coiled-coil region" evidence="1">
    <location>
        <begin position="30"/>
        <end position="83"/>
    </location>
</feature>
<evidence type="ECO:0000313" key="2">
    <source>
        <dbReference type="EMBL" id="UZF87986.1"/>
    </source>
</evidence>
<keyword evidence="1" id="KW-0175">Coiled coil</keyword>
<name>A0A9E8CSZ2_9HYPH</name>
<organism evidence="2">
    <name type="scientific">Bosea sp. NBC_00436</name>
    <dbReference type="NCBI Taxonomy" id="2969620"/>
    <lineage>
        <taxon>Bacteria</taxon>
        <taxon>Pseudomonadati</taxon>
        <taxon>Pseudomonadota</taxon>
        <taxon>Alphaproteobacteria</taxon>
        <taxon>Hyphomicrobiales</taxon>
        <taxon>Boseaceae</taxon>
        <taxon>Bosea</taxon>
    </lineage>
</organism>
<gene>
    <name evidence="2" type="ORF">NWE54_04150</name>
</gene>
<proteinExistence type="predicted"/>